<dbReference type="InterPro" id="IPR058922">
    <property type="entry name" value="WHD_DRP"/>
</dbReference>
<feature type="domain" description="Disease resistance R13L4/SHOC-2-like LRR" evidence="10">
    <location>
        <begin position="702"/>
        <end position="948"/>
    </location>
</feature>
<dbReference type="Pfam" id="PF23559">
    <property type="entry name" value="WHD_DRP"/>
    <property type="match status" value="1"/>
</dbReference>
<dbReference type="GO" id="GO:0043531">
    <property type="term" value="F:ADP binding"/>
    <property type="evidence" value="ECO:0007669"/>
    <property type="project" value="InterPro"/>
</dbReference>
<evidence type="ECO:0000313" key="11">
    <source>
        <dbReference type="EnsemblPlants" id="OPUNC04G22190.1"/>
    </source>
</evidence>
<dbReference type="eggNOG" id="KOG4658">
    <property type="taxonomic scope" value="Eukaryota"/>
</dbReference>
<dbReference type="InterPro" id="IPR055414">
    <property type="entry name" value="LRR_R13L4/SHOC2-like"/>
</dbReference>
<organism evidence="11">
    <name type="scientific">Oryza punctata</name>
    <name type="common">Red rice</name>
    <dbReference type="NCBI Taxonomy" id="4537"/>
    <lineage>
        <taxon>Eukaryota</taxon>
        <taxon>Viridiplantae</taxon>
        <taxon>Streptophyta</taxon>
        <taxon>Embryophyta</taxon>
        <taxon>Tracheophyta</taxon>
        <taxon>Spermatophyta</taxon>
        <taxon>Magnoliopsida</taxon>
        <taxon>Liliopsida</taxon>
        <taxon>Poales</taxon>
        <taxon>Poaceae</taxon>
        <taxon>BOP clade</taxon>
        <taxon>Oryzoideae</taxon>
        <taxon>Oryzeae</taxon>
        <taxon>Oryzinae</taxon>
        <taxon>Oryza</taxon>
    </lineage>
</organism>
<dbReference type="HOGENOM" id="CLU_000837_25_4_1"/>
<reference evidence="11" key="2">
    <citation type="submission" date="2018-05" db="EMBL/GenBank/DDBJ databases">
        <title>OpunRS2 (Oryza punctata Reference Sequence Version 2).</title>
        <authorList>
            <person name="Zhang J."/>
            <person name="Kudrna D."/>
            <person name="Lee S."/>
            <person name="Talag J."/>
            <person name="Welchert J."/>
            <person name="Wing R.A."/>
        </authorList>
    </citation>
    <scope>NUCLEOTIDE SEQUENCE [LARGE SCALE GENOMIC DNA]</scope>
</reference>
<name>A0A0E0KUY5_ORYPU</name>
<evidence type="ECO:0000256" key="1">
    <source>
        <dbReference type="ARBA" id="ARBA00008894"/>
    </source>
</evidence>
<dbReference type="InterPro" id="IPR042197">
    <property type="entry name" value="Apaf_helical"/>
</dbReference>
<dbReference type="Pfam" id="PF00931">
    <property type="entry name" value="NB-ARC"/>
    <property type="match status" value="1"/>
</dbReference>
<dbReference type="Gene3D" id="1.10.8.430">
    <property type="entry name" value="Helical domain of apoptotic protease-activating factors"/>
    <property type="match status" value="1"/>
</dbReference>
<dbReference type="InterPro" id="IPR027417">
    <property type="entry name" value="P-loop_NTPase"/>
</dbReference>
<dbReference type="FunFam" id="1.10.10.10:FF:000322">
    <property type="entry name" value="Probable disease resistance protein At1g63360"/>
    <property type="match status" value="1"/>
</dbReference>
<keyword evidence="2" id="KW-0433">Leucine-rich repeat</keyword>
<feature type="domain" description="Disease resistance R13L4/SHOC-2-like LRR" evidence="10">
    <location>
        <begin position="538"/>
        <end position="647"/>
    </location>
</feature>
<dbReference type="Gene3D" id="1.10.10.10">
    <property type="entry name" value="Winged helix-like DNA-binding domain superfamily/Winged helix DNA-binding domain"/>
    <property type="match status" value="1"/>
</dbReference>
<dbReference type="InterPro" id="IPR036388">
    <property type="entry name" value="WH-like_DNA-bd_sf"/>
</dbReference>
<protein>
    <recommendedName>
        <fullName evidence="13">AAA+ ATPase domain-containing protein</fullName>
    </recommendedName>
</protein>
<dbReference type="Pfam" id="PF18052">
    <property type="entry name" value="Rx_N"/>
    <property type="match status" value="1"/>
</dbReference>
<dbReference type="InterPro" id="IPR038005">
    <property type="entry name" value="RX-like_CC"/>
</dbReference>
<dbReference type="STRING" id="4537.A0A0E0KUY5"/>
<dbReference type="SUPFAM" id="SSF52540">
    <property type="entry name" value="P-loop containing nucleoside triphosphate hydrolases"/>
    <property type="match status" value="1"/>
</dbReference>
<keyword evidence="4" id="KW-0547">Nucleotide-binding</keyword>
<dbReference type="Pfam" id="PF23598">
    <property type="entry name" value="LRR_14"/>
    <property type="match status" value="2"/>
</dbReference>
<evidence type="ECO:0000259" key="8">
    <source>
        <dbReference type="Pfam" id="PF18052"/>
    </source>
</evidence>
<comment type="similarity">
    <text evidence="1">Belongs to the disease resistance NB-LRR family.</text>
</comment>
<dbReference type="CDD" id="cd14798">
    <property type="entry name" value="RX-CC_like"/>
    <property type="match status" value="1"/>
</dbReference>
<reference evidence="11" key="1">
    <citation type="submission" date="2015-04" db="UniProtKB">
        <authorList>
            <consortium name="EnsemblPlants"/>
        </authorList>
    </citation>
    <scope>IDENTIFICATION</scope>
</reference>
<dbReference type="GO" id="GO:0002758">
    <property type="term" value="P:innate immune response-activating signaling pathway"/>
    <property type="evidence" value="ECO:0007669"/>
    <property type="project" value="UniProtKB-ARBA"/>
</dbReference>
<feature type="domain" description="Disease resistance N-terminal" evidence="8">
    <location>
        <begin position="13"/>
        <end position="101"/>
    </location>
</feature>
<evidence type="ECO:0000259" key="10">
    <source>
        <dbReference type="Pfam" id="PF23598"/>
    </source>
</evidence>
<dbReference type="GO" id="GO:0042742">
    <property type="term" value="P:defense response to bacterium"/>
    <property type="evidence" value="ECO:0007669"/>
    <property type="project" value="UniProtKB-ARBA"/>
</dbReference>
<evidence type="ECO:0000259" key="7">
    <source>
        <dbReference type="Pfam" id="PF00931"/>
    </source>
</evidence>
<dbReference type="Gene3D" id="1.20.5.4130">
    <property type="match status" value="1"/>
</dbReference>
<dbReference type="OMA" id="QDIIWPD"/>
<accession>A0A0E0KUY5</accession>
<evidence type="ECO:0000259" key="9">
    <source>
        <dbReference type="Pfam" id="PF23559"/>
    </source>
</evidence>
<dbReference type="InterPro" id="IPR044974">
    <property type="entry name" value="Disease_R_plants"/>
</dbReference>
<keyword evidence="6" id="KW-0175">Coiled coil</keyword>
<dbReference type="PANTHER" id="PTHR23155:SF963">
    <property type="entry name" value="OS06G0287000 PROTEIN"/>
    <property type="match status" value="1"/>
</dbReference>
<evidence type="ECO:0000256" key="4">
    <source>
        <dbReference type="ARBA" id="ARBA00022741"/>
    </source>
</evidence>
<dbReference type="GO" id="GO:0009626">
    <property type="term" value="P:plant-type hypersensitive response"/>
    <property type="evidence" value="ECO:0007669"/>
    <property type="project" value="UniProtKB-ARBA"/>
</dbReference>
<dbReference type="InterPro" id="IPR002182">
    <property type="entry name" value="NB-ARC"/>
</dbReference>
<keyword evidence="5" id="KW-0611">Plant defense</keyword>
<dbReference type="Gene3D" id="3.40.50.300">
    <property type="entry name" value="P-loop containing nucleotide triphosphate hydrolases"/>
    <property type="match status" value="1"/>
</dbReference>
<feature type="domain" description="NB-ARC" evidence="7">
    <location>
        <begin position="172"/>
        <end position="334"/>
    </location>
</feature>
<sequence>MAGTVVSMAMPLVTSAISKSAIATSQEMSRLIGVRNDIWYYIRDELKTMEAFLRAAEVTKEKDERVKVWAEQIRDLAYDIEDCLQEFVVHVKHQSLMQHLMKLQHRRRIVVQIKSLKLRVEQVSNRNMRYNSIIPISSSSIDDSLSNMASTRYSDAHYAVEANLVGFAGPKNEIMNMIINCGKEEAQPIWIVGAGGVGKTTLAKKVYENISSKFPYHAWITVSQSFDVNDVLKDMIKQFLRIEMDKVVVSEHILRDKLKEGLEDKRYFLVLDDLWSIQAWDCIKPTSWGNNMQGSQVVVTTRNRDLVGDKSCSLVYDLKTLENKDARELLLRMAKRSLDAIEKDQMKVTFEKILKKCGGLPLAIVTIGRLLAAKDVKEWKILYAQLPSELESNPSLEAMRKVLALSYSYLPSHLKPCFLYLSIFPEDFEIKRKRLVHRWITEGFVRAMDGVNIVDVAIKYFDELINRCMIQPSKMNIEGIVKSCRVHDIMRDVIISVSRKENFVYLVGCHGTNAIEEKIRHVAYHDRKLPKIDIIWCHVRSLTLFGRRPKDPHWSLCSLQPRMLRVLDLQDVNATQKDIESIGLLRHLKYVSTSYKNYSGIYTLPRSIGKLQGLQTLDMRTSFMTTLPSEITKLQSLRILCCRRNDVMFDVLKHGLVPMPLGCMHGFSWSRVMQSLADSNERSDFASDLYVGWSTMWSNTYGVRVPRGMNNLKELEVLELVDIKRTSTKAIEELGEIRQLRKLGVTTQGATVPKLMILCEAINKLSTLHSLQVDSRGASLLTTGTLVWLGLISSPPPFLRSLSLTGRIEKMPEWIKELKCLVKINLRHSQLKEENSLEVLGALPKLMLLKIWIDAYVGEKLLFKAGAFLNLKKLDIGSLEQVKEIRFEQGTSPQMEMIRTYNCNFESGIIGIKHLQKLKEISLGPFSNVARLDLLQEQMDSHPNHPVLRVEGNDAMTG</sequence>
<dbReference type="Gene3D" id="3.80.10.10">
    <property type="entry name" value="Ribonuclease Inhibitor"/>
    <property type="match status" value="2"/>
</dbReference>
<dbReference type="InterPro" id="IPR041118">
    <property type="entry name" value="Rx_N"/>
</dbReference>
<evidence type="ECO:0000256" key="6">
    <source>
        <dbReference type="ARBA" id="ARBA00023054"/>
    </source>
</evidence>
<dbReference type="InterPro" id="IPR032675">
    <property type="entry name" value="LRR_dom_sf"/>
</dbReference>
<evidence type="ECO:0000256" key="2">
    <source>
        <dbReference type="ARBA" id="ARBA00022614"/>
    </source>
</evidence>
<dbReference type="Proteomes" id="UP000026962">
    <property type="component" value="Chromosome 4"/>
</dbReference>
<keyword evidence="3" id="KW-0677">Repeat</keyword>
<dbReference type="EnsemblPlants" id="OPUNC04G22190.1">
    <property type="protein sequence ID" value="OPUNC04G22190.1"/>
    <property type="gene ID" value="OPUNC04G22190"/>
</dbReference>
<dbReference type="Gramene" id="OPUNC04G22190.1">
    <property type="protein sequence ID" value="OPUNC04G22190.1"/>
    <property type="gene ID" value="OPUNC04G22190"/>
</dbReference>
<dbReference type="PRINTS" id="PR00364">
    <property type="entry name" value="DISEASERSIST"/>
</dbReference>
<dbReference type="AlphaFoldDB" id="A0A0E0KUY5"/>
<dbReference type="SUPFAM" id="SSF52058">
    <property type="entry name" value="L domain-like"/>
    <property type="match status" value="1"/>
</dbReference>
<evidence type="ECO:0000313" key="12">
    <source>
        <dbReference type="Proteomes" id="UP000026962"/>
    </source>
</evidence>
<keyword evidence="12" id="KW-1185">Reference proteome</keyword>
<proteinExistence type="inferred from homology"/>
<dbReference type="PANTHER" id="PTHR23155">
    <property type="entry name" value="DISEASE RESISTANCE PROTEIN RP"/>
    <property type="match status" value="1"/>
</dbReference>
<evidence type="ECO:0000256" key="3">
    <source>
        <dbReference type="ARBA" id="ARBA00022737"/>
    </source>
</evidence>
<evidence type="ECO:0000256" key="5">
    <source>
        <dbReference type="ARBA" id="ARBA00022821"/>
    </source>
</evidence>
<evidence type="ECO:0008006" key="13">
    <source>
        <dbReference type="Google" id="ProtNLM"/>
    </source>
</evidence>
<feature type="domain" description="Disease resistance protein winged helix" evidence="9">
    <location>
        <begin position="423"/>
        <end position="494"/>
    </location>
</feature>